<dbReference type="InterPro" id="IPR003646">
    <property type="entry name" value="SH3-like_bac-type"/>
</dbReference>
<dbReference type="PROSITE" id="PS51781">
    <property type="entry name" value="SH3B"/>
    <property type="match status" value="2"/>
</dbReference>
<dbReference type="InterPro" id="IPR036028">
    <property type="entry name" value="SH3-like_dom_sf"/>
</dbReference>
<proteinExistence type="predicted"/>
<dbReference type="Pfam" id="PF08239">
    <property type="entry name" value="SH3_3"/>
    <property type="match status" value="2"/>
</dbReference>
<feature type="domain" description="SH3b" evidence="1">
    <location>
        <begin position="73"/>
        <end position="108"/>
    </location>
</feature>
<sequence length="108" mass="11430">MVATSLNVRSGPSTSHGIIGSLKNNEKVEVISESNGWSKIKYNGKEGYVSSTYLKDVNEGGTSKPDEKPNVGTKIKVVVATSLNVRSGPSTSHGIIGSLKNNEKVEVI</sequence>
<reference evidence="2 3" key="1">
    <citation type="submission" date="2014-11" db="EMBL/GenBank/DDBJ databases">
        <authorList>
            <person name="Aslett M.A."/>
            <person name="De Silva N."/>
        </authorList>
    </citation>
    <scope>NUCLEOTIDE SEQUENCE [LARGE SCALE GENOMIC DNA]</scope>
    <source>
        <strain evidence="2 3">ATCC9714</strain>
    </source>
</reference>
<accession>A0ABP1XVS2</accession>
<protein>
    <recommendedName>
        <fullName evidence="1">SH3b domain-containing protein</fullName>
    </recommendedName>
</protein>
<dbReference type="SUPFAM" id="SSF50044">
    <property type="entry name" value="SH3-domain"/>
    <property type="match status" value="1"/>
</dbReference>
<dbReference type="InterPro" id="IPR052354">
    <property type="entry name" value="Cell_Wall_Dynamics_Protein"/>
</dbReference>
<dbReference type="Gene3D" id="2.30.30.40">
    <property type="entry name" value="SH3 Domains"/>
    <property type="match status" value="2"/>
</dbReference>
<organism evidence="2 3">
    <name type="scientific">Paraclostridium sordellii</name>
    <name type="common">Clostridium sordellii</name>
    <dbReference type="NCBI Taxonomy" id="1505"/>
    <lineage>
        <taxon>Bacteria</taxon>
        <taxon>Bacillati</taxon>
        <taxon>Bacillota</taxon>
        <taxon>Clostridia</taxon>
        <taxon>Peptostreptococcales</taxon>
        <taxon>Peptostreptococcaceae</taxon>
        <taxon>Paraclostridium</taxon>
    </lineage>
</organism>
<gene>
    <name evidence="2" type="ORF">ATCC9714_32921</name>
</gene>
<dbReference type="Proteomes" id="UP000032811">
    <property type="component" value="Chromosome 1"/>
</dbReference>
<feature type="domain" description="SH3b" evidence="1">
    <location>
        <begin position="1"/>
        <end position="58"/>
    </location>
</feature>
<feature type="non-terminal residue" evidence="2">
    <location>
        <position position="108"/>
    </location>
</feature>
<dbReference type="PANTHER" id="PTHR34408">
    <property type="entry name" value="FAMILY PROTEIN, PUTATIVE-RELATED"/>
    <property type="match status" value="1"/>
</dbReference>
<dbReference type="EMBL" id="LN679998">
    <property type="protein sequence ID" value="CEJ75405.1"/>
    <property type="molecule type" value="Genomic_DNA"/>
</dbReference>
<dbReference type="SMART" id="SM00287">
    <property type="entry name" value="SH3b"/>
    <property type="match status" value="1"/>
</dbReference>
<evidence type="ECO:0000259" key="1">
    <source>
        <dbReference type="PROSITE" id="PS51781"/>
    </source>
</evidence>
<dbReference type="PANTHER" id="PTHR34408:SF1">
    <property type="entry name" value="GLYCOSYL HYDROLASE FAMILY 19 DOMAIN-CONTAINING PROTEIN HI_1415"/>
    <property type="match status" value="1"/>
</dbReference>
<keyword evidence="3" id="KW-1185">Reference proteome</keyword>
<evidence type="ECO:0000313" key="2">
    <source>
        <dbReference type="EMBL" id="CEJ75405.1"/>
    </source>
</evidence>
<name>A0ABP1XVS2_PARSO</name>
<evidence type="ECO:0000313" key="3">
    <source>
        <dbReference type="Proteomes" id="UP000032811"/>
    </source>
</evidence>